<feature type="transmembrane region" description="Helical" evidence="1">
    <location>
        <begin position="214"/>
        <end position="232"/>
    </location>
</feature>
<accession>A0A2M9ZQY1</accession>
<keyword evidence="1" id="KW-0812">Transmembrane</keyword>
<keyword evidence="4" id="KW-1185">Reference proteome</keyword>
<sequence length="248" mass="27760">MPSRTVSFNYFRKAWHLLGLAIPICYYLDVFHGAFGLKNATWAIVTLVLVVCLFLLVILEFARFQIPVVQSVFVKLAGFLLKEEEKTRINGTFPYFLSCTFVVVFFPADITILSMLFLVIGDPMAAWVGVHFGKNRFSNGKSKEGIIAFILSTTFVGLWFLYLFQSNPDLLGIYHLAAGNIVQNIVLLLPAVIVAALTELYSGTYWNGLIDDNLLIPVVSALVLGMLAYFVLDLKLSQIFLNPTDLFL</sequence>
<dbReference type="EMBL" id="NPDY01000024">
    <property type="protein sequence ID" value="PJZ68398.1"/>
    <property type="molecule type" value="Genomic_DNA"/>
</dbReference>
<feature type="transmembrane region" description="Helical" evidence="1">
    <location>
        <begin position="185"/>
        <end position="202"/>
    </location>
</feature>
<dbReference type="GO" id="GO:0004143">
    <property type="term" value="F:ATP-dependent diacylglycerol kinase activity"/>
    <property type="evidence" value="ECO:0007669"/>
    <property type="project" value="InterPro"/>
</dbReference>
<feature type="transmembrane region" description="Helical" evidence="1">
    <location>
        <begin position="40"/>
        <end position="58"/>
    </location>
</feature>
<dbReference type="EMBL" id="NPDZ01000002">
    <property type="protein sequence ID" value="PJZ74490.1"/>
    <property type="molecule type" value="Genomic_DNA"/>
</dbReference>
<evidence type="ECO:0000313" key="2">
    <source>
        <dbReference type="EMBL" id="PJZ68398.1"/>
    </source>
</evidence>
<protein>
    <submittedName>
        <fullName evidence="3">Dolichol kinase</fullName>
    </submittedName>
</protein>
<keyword evidence="1" id="KW-1133">Transmembrane helix</keyword>
<proteinExistence type="predicted"/>
<dbReference type="OrthoDB" id="340244at2"/>
<evidence type="ECO:0000256" key="1">
    <source>
        <dbReference type="SAM" id="Phobius"/>
    </source>
</evidence>
<evidence type="ECO:0000313" key="4">
    <source>
        <dbReference type="Proteomes" id="UP000231962"/>
    </source>
</evidence>
<organism evidence="3 5">
    <name type="scientific">Leptospira perolatii</name>
    <dbReference type="NCBI Taxonomy" id="2023191"/>
    <lineage>
        <taxon>Bacteria</taxon>
        <taxon>Pseudomonadati</taxon>
        <taxon>Spirochaetota</taxon>
        <taxon>Spirochaetia</taxon>
        <taxon>Leptospirales</taxon>
        <taxon>Leptospiraceae</taxon>
        <taxon>Leptospira</taxon>
    </lineage>
</organism>
<keyword evidence="3" id="KW-0418">Kinase</keyword>
<keyword evidence="3" id="KW-0808">Transferase</keyword>
<feature type="transmembrane region" description="Helical" evidence="1">
    <location>
        <begin position="145"/>
        <end position="164"/>
    </location>
</feature>
<keyword evidence="1" id="KW-0472">Membrane</keyword>
<dbReference type="Proteomes" id="UP000231962">
    <property type="component" value="Unassembled WGS sequence"/>
</dbReference>
<dbReference type="InterPro" id="IPR037997">
    <property type="entry name" value="Dgk1-like"/>
</dbReference>
<feature type="transmembrane region" description="Helical" evidence="1">
    <location>
        <begin position="93"/>
        <end position="120"/>
    </location>
</feature>
<dbReference type="PANTHER" id="PTHR31303">
    <property type="entry name" value="CTP-DEPENDENT DIACYLGLYCEROL KINASE 1"/>
    <property type="match status" value="1"/>
</dbReference>
<reference evidence="4 5" key="1">
    <citation type="submission" date="2017-07" db="EMBL/GenBank/DDBJ databases">
        <title>Leptospira spp. isolated from tropical soils.</title>
        <authorList>
            <person name="Thibeaux R."/>
            <person name="Iraola G."/>
            <person name="Ferres I."/>
            <person name="Bierque E."/>
            <person name="Girault D."/>
            <person name="Soupe-Gilbert M.-E."/>
            <person name="Picardeau M."/>
            <person name="Goarant C."/>
        </authorList>
    </citation>
    <scope>NUCLEOTIDE SEQUENCE [LARGE SCALE GENOMIC DNA]</scope>
    <source>
        <strain evidence="3 5">FH1-B-B1</strain>
        <strain evidence="2 4">FH1-B-C1</strain>
    </source>
</reference>
<evidence type="ECO:0000313" key="5">
    <source>
        <dbReference type="Proteomes" id="UP000231990"/>
    </source>
</evidence>
<gene>
    <name evidence="2" type="ORF">CH360_16580</name>
    <name evidence="3" type="ORF">CH373_05825</name>
</gene>
<feature type="transmembrane region" description="Helical" evidence="1">
    <location>
        <begin position="12"/>
        <end position="28"/>
    </location>
</feature>
<dbReference type="Proteomes" id="UP000231990">
    <property type="component" value="Unassembled WGS sequence"/>
</dbReference>
<dbReference type="AlphaFoldDB" id="A0A2M9ZQY1"/>
<evidence type="ECO:0000313" key="3">
    <source>
        <dbReference type="EMBL" id="PJZ74490.1"/>
    </source>
</evidence>
<comment type="caution">
    <text evidence="3">The sequence shown here is derived from an EMBL/GenBank/DDBJ whole genome shotgun (WGS) entry which is preliminary data.</text>
</comment>
<dbReference type="PANTHER" id="PTHR31303:SF1">
    <property type="entry name" value="CTP-DEPENDENT DIACYLGLYCEROL KINASE 1"/>
    <property type="match status" value="1"/>
</dbReference>
<name>A0A2M9ZQY1_9LEPT</name>